<proteinExistence type="predicted"/>
<sequence length="30" mass="3642">DRRRANETRNGRRTVQKRKYRLCGEPVGRI</sequence>
<name>E4Z4T2_OIKDI</name>
<feature type="non-terminal residue" evidence="1">
    <location>
        <position position="1"/>
    </location>
</feature>
<dbReference type="Proteomes" id="UP000011014">
    <property type="component" value="Unassembled WGS sequence"/>
</dbReference>
<gene>
    <name evidence="1" type="ORF">GSOID_T00026428001</name>
</gene>
<reference evidence="1" key="1">
    <citation type="journal article" date="2010" name="Science">
        <title>Plasticity of animal genome architecture unmasked by rapid evolution of a pelagic tunicate.</title>
        <authorList>
            <person name="Denoeud F."/>
            <person name="Henriet S."/>
            <person name="Mungpakdee S."/>
            <person name="Aury J.M."/>
            <person name="Da Silva C."/>
            <person name="Brinkmann H."/>
            <person name="Mikhaleva J."/>
            <person name="Olsen L.C."/>
            <person name="Jubin C."/>
            <person name="Canestro C."/>
            <person name="Bouquet J.M."/>
            <person name="Danks G."/>
            <person name="Poulain J."/>
            <person name="Campsteijn C."/>
            <person name="Adamski M."/>
            <person name="Cross I."/>
            <person name="Yadetie F."/>
            <person name="Muffato M."/>
            <person name="Louis A."/>
            <person name="Butcher S."/>
            <person name="Tsagkogeorga G."/>
            <person name="Konrad A."/>
            <person name="Singh S."/>
            <person name="Jensen M.F."/>
            <person name="Cong E.H."/>
            <person name="Eikeseth-Otteraa H."/>
            <person name="Noel B."/>
            <person name="Anthouard V."/>
            <person name="Porcel B.M."/>
            <person name="Kachouri-Lafond R."/>
            <person name="Nishino A."/>
            <person name="Ugolini M."/>
            <person name="Chourrout P."/>
            <person name="Nishida H."/>
            <person name="Aasland R."/>
            <person name="Huzurbazar S."/>
            <person name="Westhof E."/>
            <person name="Delsuc F."/>
            <person name="Lehrach H."/>
            <person name="Reinhardt R."/>
            <person name="Weissenbach J."/>
            <person name="Roy S.W."/>
            <person name="Artiguenave F."/>
            <person name="Postlethwait J.H."/>
            <person name="Manak J.R."/>
            <person name="Thompson E.M."/>
            <person name="Jaillon O."/>
            <person name="Du Pasquier L."/>
            <person name="Boudinot P."/>
            <person name="Liberles D.A."/>
            <person name="Volff J.N."/>
            <person name="Philippe H."/>
            <person name="Lenhard B."/>
            <person name="Roest Crollius H."/>
            <person name="Wincker P."/>
            <person name="Chourrout D."/>
        </authorList>
    </citation>
    <scope>NUCLEOTIDE SEQUENCE [LARGE SCALE GENOMIC DNA]</scope>
</reference>
<dbReference type="AlphaFoldDB" id="E4Z4T2"/>
<protein>
    <submittedName>
        <fullName evidence="1">Uncharacterized protein</fullName>
    </submittedName>
</protein>
<evidence type="ECO:0000313" key="1">
    <source>
        <dbReference type="EMBL" id="CBY42710.1"/>
    </source>
</evidence>
<accession>E4Z4T2</accession>
<organism evidence="1">
    <name type="scientific">Oikopleura dioica</name>
    <name type="common">Tunicate</name>
    <dbReference type="NCBI Taxonomy" id="34765"/>
    <lineage>
        <taxon>Eukaryota</taxon>
        <taxon>Metazoa</taxon>
        <taxon>Chordata</taxon>
        <taxon>Tunicata</taxon>
        <taxon>Appendicularia</taxon>
        <taxon>Copelata</taxon>
        <taxon>Oikopleuridae</taxon>
        <taxon>Oikopleura</taxon>
    </lineage>
</organism>
<dbReference type="EMBL" id="FN657427">
    <property type="protein sequence ID" value="CBY42710.1"/>
    <property type="molecule type" value="Genomic_DNA"/>
</dbReference>